<sequence length="354" mass="41332">MEILLSAVLGELTTRSVNFFIGSFSRPSVMDIEHHLRWVLLRAQVIDEEAFGRNITNRAMLQQLDMRRDAMYQGYFKLDSFRYQHHNKEVAKHNIVSHYSLLSKLISVKDFRFSSGTSRKILEELQELLDSLSSMIVGTNELVMFLKSFPRLYHQPYCTHLVLENCMFGRQMETEHIISFLLHTKPHHKTKSCQEEAFYEKWSHAYKSSTFSHKLSCYLGSFSSFDSLMLRHRPEEPAAAAEHAEDGGTALFSDLPEDLVAEILLRVTPTALQRLRHRRVAGVCRSWRRIVADADFRRRYAHHHRAEITARRDAERALREEAERRADYTSAMYKKSYVRPSRDLVTTLSRTSFI</sequence>
<accession>A0A835C6E4</accession>
<dbReference type="PANTHER" id="PTHR33377">
    <property type="entry name" value="OS10G0134700 PROTEIN-RELATED"/>
    <property type="match status" value="1"/>
</dbReference>
<dbReference type="AlphaFoldDB" id="A0A835C6E4"/>
<dbReference type="Pfam" id="PF00646">
    <property type="entry name" value="F-box"/>
    <property type="match status" value="1"/>
</dbReference>
<organism evidence="2 3">
    <name type="scientific">Digitaria exilis</name>
    <dbReference type="NCBI Taxonomy" id="1010633"/>
    <lineage>
        <taxon>Eukaryota</taxon>
        <taxon>Viridiplantae</taxon>
        <taxon>Streptophyta</taxon>
        <taxon>Embryophyta</taxon>
        <taxon>Tracheophyta</taxon>
        <taxon>Spermatophyta</taxon>
        <taxon>Magnoliopsida</taxon>
        <taxon>Liliopsida</taxon>
        <taxon>Poales</taxon>
        <taxon>Poaceae</taxon>
        <taxon>PACMAD clade</taxon>
        <taxon>Panicoideae</taxon>
        <taxon>Panicodae</taxon>
        <taxon>Paniceae</taxon>
        <taxon>Anthephorinae</taxon>
        <taxon>Digitaria</taxon>
    </lineage>
</organism>
<dbReference type="PROSITE" id="PS50181">
    <property type="entry name" value="FBOX"/>
    <property type="match status" value="1"/>
</dbReference>
<dbReference type="OrthoDB" id="652192at2759"/>
<protein>
    <recommendedName>
        <fullName evidence="1">F-box domain-containing protein</fullName>
    </recommendedName>
</protein>
<comment type="caution">
    <text evidence="2">The sequence shown here is derived from an EMBL/GenBank/DDBJ whole genome shotgun (WGS) entry which is preliminary data.</text>
</comment>
<feature type="domain" description="F-box" evidence="1">
    <location>
        <begin position="249"/>
        <end position="300"/>
    </location>
</feature>
<reference evidence="2" key="1">
    <citation type="submission" date="2020-07" db="EMBL/GenBank/DDBJ databases">
        <title>Genome sequence and genetic diversity analysis of an under-domesticated orphan crop, white fonio (Digitaria exilis).</title>
        <authorList>
            <person name="Bennetzen J.L."/>
            <person name="Chen S."/>
            <person name="Ma X."/>
            <person name="Wang X."/>
            <person name="Yssel A.E.J."/>
            <person name="Chaluvadi S.R."/>
            <person name="Johnson M."/>
            <person name="Gangashetty P."/>
            <person name="Hamidou F."/>
            <person name="Sanogo M.D."/>
            <person name="Zwaenepoel A."/>
            <person name="Wallace J."/>
            <person name="Van De Peer Y."/>
            <person name="Van Deynze A."/>
        </authorList>
    </citation>
    <scope>NUCLEOTIDE SEQUENCE</scope>
    <source>
        <tissue evidence="2">Leaves</tissue>
    </source>
</reference>
<keyword evidence="3" id="KW-1185">Reference proteome</keyword>
<name>A0A835C6E4_9POAL</name>
<proteinExistence type="predicted"/>
<evidence type="ECO:0000313" key="3">
    <source>
        <dbReference type="Proteomes" id="UP000636709"/>
    </source>
</evidence>
<dbReference type="Gene3D" id="1.20.1280.50">
    <property type="match status" value="1"/>
</dbReference>
<dbReference type="PANTHER" id="PTHR33377:SF92">
    <property type="entry name" value="NB-ARC DOMAIN-CONTAINING PROTEIN"/>
    <property type="match status" value="1"/>
</dbReference>
<evidence type="ECO:0000313" key="2">
    <source>
        <dbReference type="EMBL" id="KAF8713885.1"/>
    </source>
</evidence>
<dbReference type="InterPro" id="IPR036047">
    <property type="entry name" value="F-box-like_dom_sf"/>
</dbReference>
<dbReference type="EMBL" id="JACEFO010001739">
    <property type="protein sequence ID" value="KAF8713885.1"/>
    <property type="molecule type" value="Genomic_DNA"/>
</dbReference>
<dbReference type="Proteomes" id="UP000636709">
    <property type="component" value="Unassembled WGS sequence"/>
</dbReference>
<dbReference type="SUPFAM" id="SSF81383">
    <property type="entry name" value="F-box domain"/>
    <property type="match status" value="1"/>
</dbReference>
<gene>
    <name evidence="2" type="ORF">HU200_027863</name>
</gene>
<dbReference type="InterPro" id="IPR001810">
    <property type="entry name" value="F-box_dom"/>
</dbReference>
<evidence type="ECO:0000259" key="1">
    <source>
        <dbReference type="PROSITE" id="PS50181"/>
    </source>
</evidence>